<evidence type="ECO:0000256" key="9">
    <source>
        <dbReference type="HAMAP-Rule" id="MF_00082"/>
    </source>
</evidence>
<feature type="domain" description="Aspartate/glutamate/uridylate kinase" evidence="10">
    <location>
        <begin position="3"/>
        <end position="238"/>
    </location>
</feature>
<comment type="catalytic activity">
    <reaction evidence="8 9">
        <text>N-acetyl-L-glutamate + ATP = N-acetyl-L-glutamyl 5-phosphate + ADP</text>
        <dbReference type="Rhea" id="RHEA:14629"/>
        <dbReference type="ChEBI" id="CHEBI:30616"/>
        <dbReference type="ChEBI" id="CHEBI:44337"/>
        <dbReference type="ChEBI" id="CHEBI:57936"/>
        <dbReference type="ChEBI" id="CHEBI:456216"/>
        <dbReference type="EC" id="2.7.2.8"/>
    </reaction>
</comment>
<evidence type="ECO:0000256" key="6">
    <source>
        <dbReference type="ARBA" id="ARBA00022777"/>
    </source>
</evidence>
<name>A0ABW5Q471_9BACI</name>
<evidence type="ECO:0000256" key="2">
    <source>
        <dbReference type="ARBA" id="ARBA00022571"/>
    </source>
</evidence>
<dbReference type="PIRSF" id="PIRSF000728">
    <property type="entry name" value="NAGK"/>
    <property type="match status" value="1"/>
</dbReference>
<evidence type="ECO:0000256" key="8">
    <source>
        <dbReference type="ARBA" id="ARBA00048141"/>
    </source>
</evidence>
<dbReference type="PANTHER" id="PTHR23342">
    <property type="entry name" value="N-ACETYLGLUTAMATE SYNTHASE"/>
    <property type="match status" value="1"/>
</dbReference>
<keyword evidence="7 9" id="KW-0067">ATP-binding</keyword>
<comment type="pathway">
    <text evidence="1 9">Amino-acid biosynthesis; L-arginine biosynthesis; N(2)-acetyl-L-ornithine from L-glutamate: step 2/4.</text>
</comment>
<dbReference type="PANTHER" id="PTHR23342:SF0">
    <property type="entry name" value="N-ACETYLGLUTAMATE SYNTHASE, MITOCHONDRIAL"/>
    <property type="match status" value="1"/>
</dbReference>
<feature type="binding site" evidence="9">
    <location>
        <begin position="41"/>
        <end position="42"/>
    </location>
    <ligand>
        <name>substrate</name>
    </ligand>
</feature>
<keyword evidence="5 9" id="KW-0547">Nucleotide-binding</keyword>
<keyword evidence="2 9" id="KW-0055">Arginine biosynthesis</keyword>
<dbReference type="EC" id="2.7.2.8" evidence="9"/>
<evidence type="ECO:0000256" key="7">
    <source>
        <dbReference type="ARBA" id="ARBA00022840"/>
    </source>
</evidence>
<comment type="function">
    <text evidence="9">Catalyzes the ATP-dependent phosphorylation of N-acetyl-L-glutamate.</text>
</comment>
<dbReference type="RefSeq" id="WP_379563237.1">
    <property type="nucleotide sequence ID" value="NZ_CP085256.1"/>
</dbReference>
<keyword evidence="9" id="KW-0963">Cytoplasm</keyword>
<dbReference type="InterPro" id="IPR036393">
    <property type="entry name" value="AceGlu_kinase-like_sf"/>
</dbReference>
<feature type="site" description="Transition state stabilizer" evidence="9">
    <location>
        <position position="219"/>
    </location>
</feature>
<accession>A0ABW5Q471</accession>
<feature type="binding site" evidence="9">
    <location>
        <position position="157"/>
    </location>
    <ligand>
        <name>substrate</name>
    </ligand>
</feature>
<dbReference type="Gene3D" id="3.40.1160.10">
    <property type="entry name" value="Acetylglutamate kinase-like"/>
    <property type="match status" value="1"/>
</dbReference>
<keyword evidence="6 9" id="KW-0418">Kinase</keyword>
<evidence type="ECO:0000256" key="1">
    <source>
        <dbReference type="ARBA" id="ARBA00004828"/>
    </source>
</evidence>
<evidence type="ECO:0000256" key="4">
    <source>
        <dbReference type="ARBA" id="ARBA00022679"/>
    </source>
</evidence>
<evidence type="ECO:0000313" key="11">
    <source>
        <dbReference type="EMBL" id="MFD2630225.1"/>
    </source>
</evidence>
<dbReference type="EMBL" id="JBHUMX010000041">
    <property type="protein sequence ID" value="MFD2630225.1"/>
    <property type="molecule type" value="Genomic_DNA"/>
</dbReference>
<organism evidence="11 12">
    <name type="scientific">Oceanobacillus kapialis</name>
    <dbReference type="NCBI Taxonomy" id="481353"/>
    <lineage>
        <taxon>Bacteria</taxon>
        <taxon>Bacillati</taxon>
        <taxon>Bacillota</taxon>
        <taxon>Bacilli</taxon>
        <taxon>Bacillales</taxon>
        <taxon>Bacillaceae</taxon>
        <taxon>Oceanobacillus</taxon>
    </lineage>
</organism>
<sequence length="266" mass="28809">MRLLVLKLGGSILEKLPEKFFEIVGQIHNEKRCLPIIVHGGGPAINEMLERLHIPNKKVDGLRITTESVLEIAEMVMCGQINKHIVSQFQLAGVHACGLSGVDGNLLQTVPADETGKLGFVGEVEKVNTTFLTTFLEAGVLPVISPIGSDRYGQHYNINGDTAAAAVAQALAADLVFVSDIDGIMEEVNGEKKLLTTMDQQQIYEKMSSGAIFGGMVPKVKAAMKGLENGVKRTVILNGLKPEDFEAFIDGKERGTSILLRKETIR</sequence>
<dbReference type="Pfam" id="PF00696">
    <property type="entry name" value="AA_kinase"/>
    <property type="match status" value="1"/>
</dbReference>
<comment type="similarity">
    <text evidence="9">Belongs to the acetylglutamate kinase family. ArgB subfamily.</text>
</comment>
<dbReference type="NCBIfam" id="TIGR00761">
    <property type="entry name" value="argB"/>
    <property type="match status" value="1"/>
</dbReference>
<evidence type="ECO:0000259" key="10">
    <source>
        <dbReference type="Pfam" id="PF00696"/>
    </source>
</evidence>
<dbReference type="InterPro" id="IPR037528">
    <property type="entry name" value="ArgB"/>
</dbReference>
<keyword evidence="3 9" id="KW-0028">Amino-acid biosynthesis</keyword>
<evidence type="ECO:0000256" key="3">
    <source>
        <dbReference type="ARBA" id="ARBA00022605"/>
    </source>
</evidence>
<keyword evidence="4 9" id="KW-0808">Transferase</keyword>
<feature type="site" description="Transition state stabilizer" evidence="9">
    <location>
        <position position="7"/>
    </location>
</feature>
<dbReference type="CDD" id="cd04238">
    <property type="entry name" value="AAK_NAGK-like"/>
    <property type="match status" value="1"/>
</dbReference>
<protein>
    <recommendedName>
        <fullName evidence="9">Acetylglutamate kinase</fullName>
        <ecNumber evidence="9">2.7.2.8</ecNumber>
    </recommendedName>
    <alternativeName>
        <fullName evidence="9">N-acetyl-L-glutamate 5-phosphotransferase</fullName>
    </alternativeName>
    <alternativeName>
        <fullName evidence="9">NAG kinase</fullName>
        <shortName evidence="9">NAGK</shortName>
    </alternativeName>
</protein>
<dbReference type="InterPro" id="IPR004662">
    <property type="entry name" value="AcgluKinase_fam"/>
</dbReference>
<comment type="caution">
    <text evidence="11">The sequence shown here is derived from an EMBL/GenBank/DDBJ whole genome shotgun (WGS) entry which is preliminary data.</text>
</comment>
<comment type="subcellular location">
    <subcellularLocation>
        <location evidence="9">Cytoplasm</location>
    </subcellularLocation>
</comment>
<gene>
    <name evidence="9 11" type="primary">argB</name>
    <name evidence="11" type="ORF">ACFSUN_15670</name>
</gene>
<dbReference type="SUPFAM" id="SSF53633">
    <property type="entry name" value="Carbamate kinase-like"/>
    <property type="match status" value="1"/>
</dbReference>
<dbReference type="GO" id="GO:0003991">
    <property type="term" value="F:acetylglutamate kinase activity"/>
    <property type="evidence" value="ECO:0007669"/>
    <property type="project" value="UniProtKB-EC"/>
</dbReference>
<keyword evidence="12" id="KW-1185">Reference proteome</keyword>
<dbReference type="Proteomes" id="UP001597451">
    <property type="component" value="Unassembled WGS sequence"/>
</dbReference>
<evidence type="ECO:0000256" key="5">
    <source>
        <dbReference type="ARBA" id="ARBA00022741"/>
    </source>
</evidence>
<feature type="binding site" evidence="9">
    <location>
        <position position="63"/>
    </location>
    <ligand>
        <name>substrate</name>
    </ligand>
</feature>
<dbReference type="InterPro" id="IPR001048">
    <property type="entry name" value="Asp/Glu/Uridylate_kinase"/>
</dbReference>
<proteinExistence type="inferred from homology"/>
<reference evidence="12" key="1">
    <citation type="journal article" date="2019" name="Int. J. Syst. Evol. Microbiol.">
        <title>The Global Catalogue of Microorganisms (GCM) 10K type strain sequencing project: providing services to taxonomists for standard genome sequencing and annotation.</title>
        <authorList>
            <consortium name="The Broad Institute Genomics Platform"/>
            <consortium name="The Broad Institute Genome Sequencing Center for Infectious Disease"/>
            <person name="Wu L."/>
            <person name="Ma J."/>
        </authorList>
    </citation>
    <scope>NUCLEOTIDE SEQUENCE [LARGE SCALE GENOMIC DNA]</scope>
    <source>
        <strain evidence="12">TISTR 1858</strain>
    </source>
</reference>
<dbReference type="HAMAP" id="MF_00082">
    <property type="entry name" value="ArgB"/>
    <property type="match status" value="1"/>
</dbReference>
<evidence type="ECO:0000313" key="12">
    <source>
        <dbReference type="Proteomes" id="UP001597451"/>
    </source>
</evidence>